<dbReference type="eggNOG" id="COG0628">
    <property type="taxonomic scope" value="Bacteria"/>
</dbReference>
<keyword evidence="5 6" id="KW-0472">Membrane</keyword>
<dbReference type="EMBL" id="AQFT01000191">
    <property type="protein sequence ID" value="EMZ18076.1"/>
    <property type="molecule type" value="Genomic_DNA"/>
</dbReference>
<keyword evidence="3 6" id="KW-0812">Transmembrane</keyword>
<dbReference type="GO" id="GO:0016020">
    <property type="term" value="C:membrane"/>
    <property type="evidence" value="ECO:0007669"/>
    <property type="project" value="UniProtKB-SubCell"/>
</dbReference>
<evidence type="ECO:0000256" key="5">
    <source>
        <dbReference type="ARBA" id="ARBA00023136"/>
    </source>
</evidence>
<comment type="similarity">
    <text evidence="2">Belongs to the autoinducer-2 exporter (AI-2E) (TC 2.A.86) family.</text>
</comment>
<comment type="caution">
    <text evidence="7">The sequence shown here is derived from an EMBL/GenBank/DDBJ whole genome shotgun (WGS) entry which is preliminary data.</text>
</comment>
<dbReference type="Proteomes" id="UP000012589">
    <property type="component" value="Unassembled WGS sequence"/>
</dbReference>
<dbReference type="InterPro" id="IPR014227">
    <property type="entry name" value="YtvI-like"/>
</dbReference>
<dbReference type="GO" id="GO:0055085">
    <property type="term" value="P:transmembrane transport"/>
    <property type="evidence" value="ECO:0007669"/>
    <property type="project" value="TreeGrafter"/>
</dbReference>
<name>N1ZQ71_9FIRM</name>
<evidence type="ECO:0000313" key="7">
    <source>
        <dbReference type="EMBL" id="EMZ18076.1"/>
    </source>
</evidence>
<dbReference type="Pfam" id="PF01594">
    <property type="entry name" value="AI-2E_transport"/>
    <property type="match status" value="1"/>
</dbReference>
<dbReference type="PANTHER" id="PTHR21716">
    <property type="entry name" value="TRANSMEMBRANE PROTEIN"/>
    <property type="match status" value="1"/>
</dbReference>
<evidence type="ECO:0000256" key="2">
    <source>
        <dbReference type="ARBA" id="ARBA00009773"/>
    </source>
</evidence>
<dbReference type="HOGENOM" id="CLU_031275_4_0_9"/>
<evidence type="ECO:0000256" key="4">
    <source>
        <dbReference type="ARBA" id="ARBA00022989"/>
    </source>
</evidence>
<organism evidence="7 8">
    <name type="scientific">Eubacterium plexicaudatum ASF492</name>
    <dbReference type="NCBI Taxonomy" id="1235802"/>
    <lineage>
        <taxon>Bacteria</taxon>
        <taxon>Bacillati</taxon>
        <taxon>Bacillota</taxon>
        <taxon>Clostridia</taxon>
        <taxon>Eubacteriales</taxon>
        <taxon>Eubacteriaceae</taxon>
        <taxon>Eubacterium</taxon>
    </lineage>
</organism>
<comment type="subcellular location">
    <subcellularLocation>
        <location evidence="1">Membrane</location>
        <topology evidence="1">Multi-pass membrane protein</topology>
    </subcellularLocation>
</comment>
<reference evidence="7 8" key="1">
    <citation type="journal article" date="2014" name="Genome Announc.">
        <title>Draft genome sequences of the altered schaedler flora, a defined bacterial community from gnotobiotic mice.</title>
        <authorList>
            <person name="Wannemuehler M.J."/>
            <person name="Overstreet A.M."/>
            <person name="Ward D.V."/>
            <person name="Phillips G.J."/>
        </authorList>
    </citation>
    <scope>NUCLEOTIDE SEQUENCE [LARGE SCALE GENOMIC DNA]</scope>
    <source>
        <strain evidence="7 8">ASF492</strain>
    </source>
</reference>
<feature type="transmembrane region" description="Helical" evidence="6">
    <location>
        <begin position="330"/>
        <end position="348"/>
    </location>
</feature>
<evidence type="ECO:0000256" key="6">
    <source>
        <dbReference type="SAM" id="Phobius"/>
    </source>
</evidence>
<dbReference type="OrthoDB" id="9774361at2"/>
<feature type="transmembrane region" description="Helical" evidence="6">
    <location>
        <begin position="229"/>
        <end position="257"/>
    </location>
</feature>
<protein>
    <submittedName>
        <fullName evidence="7">Sporulation integral membrane protein YtvI</fullName>
    </submittedName>
</protein>
<keyword evidence="4 6" id="KW-1133">Transmembrane helix</keyword>
<gene>
    <name evidence="7" type="ORF">C823_05837</name>
</gene>
<feature type="transmembrane region" description="Helical" evidence="6">
    <location>
        <begin position="159"/>
        <end position="185"/>
    </location>
</feature>
<dbReference type="NCBIfam" id="TIGR02872">
    <property type="entry name" value="spore_ytvI"/>
    <property type="match status" value="1"/>
</dbReference>
<feature type="transmembrane region" description="Helical" evidence="6">
    <location>
        <begin position="67"/>
        <end position="93"/>
    </location>
</feature>
<dbReference type="InterPro" id="IPR002549">
    <property type="entry name" value="AI-2E-like"/>
</dbReference>
<proteinExistence type="inferred from homology"/>
<dbReference type="PATRIC" id="fig|1235802.3.peg.6168"/>
<feature type="transmembrane region" description="Helical" evidence="6">
    <location>
        <begin position="34"/>
        <end position="55"/>
    </location>
</feature>
<evidence type="ECO:0000256" key="3">
    <source>
        <dbReference type="ARBA" id="ARBA00022692"/>
    </source>
</evidence>
<accession>N1ZQ71</accession>
<feature type="transmembrane region" description="Helical" evidence="6">
    <location>
        <begin position="269"/>
        <end position="294"/>
    </location>
</feature>
<dbReference type="AlphaFoldDB" id="N1ZQ71"/>
<sequence length="381" mass="42559">MKQSVKYFKILCNLAAFIFVLFCLIFILPKIIIFFMPFVIGFLLSLIANPLVRFLEKKLKIKRKYGTFLIIVLVIALIVFVCYGTGALLAVGIRGFMEYLPTMYENAGIELAAAFDQLQSLLRKIPALADLNVEQTSIVLQDTLSSLVSNYKEPTFSAISGFATGIPDILVGVIMGLLATYFFIVDRDRLMSALKTHIPASVHDKTRMVYDHMLRAVGGYFKAQFKIMFVIYIVIMIGLMIIGVNYAWLIGFCIAFLDMLPVFGTGTVLIPWAVVKIFSGNITTAVGMLILYAVSLVVHQLIQPKLVGESVGLDPFTTLFFMFIGYKIKGVTGMIIAIPVGMVLTGFYEAGAFDHLIWCIKEIIGDFREFCKIDMNKKEKS</sequence>
<keyword evidence="8" id="KW-1185">Reference proteome</keyword>
<feature type="transmembrane region" description="Helical" evidence="6">
    <location>
        <begin position="7"/>
        <end position="28"/>
    </location>
</feature>
<evidence type="ECO:0000313" key="8">
    <source>
        <dbReference type="Proteomes" id="UP000012589"/>
    </source>
</evidence>
<dbReference type="PANTHER" id="PTHR21716:SF68">
    <property type="entry name" value="TRANSPORT PROTEIN YTVI-RELATED"/>
    <property type="match status" value="1"/>
</dbReference>
<evidence type="ECO:0000256" key="1">
    <source>
        <dbReference type="ARBA" id="ARBA00004141"/>
    </source>
</evidence>
<dbReference type="STRING" id="1235802.C823_05837"/>